<dbReference type="EMBL" id="MT141892">
    <property type="protein sequence ID" value="QJA71695.1"/>
    <property type="molecule type" value="Genomic_DNA"/>
</dbReference>
<keyword evidence="1" id="KW-0812">Transmembrane</keyword>
<reference evidence="2" key="1">
    <citation type="submission" date="2020-03" db="EMBL/GenBank/DDBJ databases">
        <title>The deep terrestrial virosphere.</title>
        <authorList>
            <person name="Holmfeldt K."/>
            <person name="Nilsson E."/>
            <person name="Simone D."/>
            <person name="Lopez-Fernandez M."/>
            <person name="Wu X."/>
            <person name="de Brujin I."/>
            <person name="Lundin D."/>
            <person name="Andersson A."/>
            <person name="Bertilsson S."/>
            <person name="Dopson M."/>
        </authorList>
    </citation>
    <scope>NUCLEOTIDE SEQUENCE</scope>
    <source>
        <strain evidence="2">MM415A03099</strain>
        <strain evidence="3">MM415B06319</strain>
    </source>
</reference>
<gene>
    <name evidence="2" type="ORF">MM415A03099_0010</name>
    <name evidence="3" type="ORF">MM415B06319_0006</name>
</gene>
<keyword evidence="1" id="KW-0472">Membrane</keyword>
<organism evidence="2">
    <name type="scientific">viral metagenome</name>
    <dbReference type="NCBI Taxonomy" id="1070528"/>
    <lineage>
        <taxon>unclassified sequences</taxon>
        <taxon>metagenomes</taxon>
        <taxon>organismal metagenomes</taxon>
    </lineage>
</organism>
<dbReference type="EMBL" id="MT143485">
    <property type="protein sequence ID" value="QJA97344.1"/>
    <property type="molecule type" value="Genomic_DNA"/>
</dbReference>
<name>A0A6M3JRY6_9ZZZZ</name>
<protein>
    <submittedName>
        <fullName evidence="2">Uncharacterized protein</fullName>
    </submittedName>
</protein>
<proteinExistence type="predicted"/>
<evidence type="ECO:0000256" key="1">
    <source>
        <dbReference type="SAM" id="Phobius"/>
    </source>
</evidence>
<dbReference type="AlphaFoldDB" id="A0A6M3JRY6"/>
<evidence type="ECO:0000313" key="2">
    <source>
        <dbReference type="EMBL" id="QJA71695.1"/>
    </source>
</evidence>
<keyword evidence="1" id="KW-1133">Transmembrane helix</keyword>
<evidence type="ECO:0000313" key="3">
    <source>
        <dbReference type="EMBL" id="QJA97344.1"/>
    </source>
</evidence>
<accession>A0A6M3JRY6</accession>
<feature type="transmembrane region" description="Helical" evidence="1">
    <location>
        <begin position="6"/>
        <end position="29"/>
    </location>
</feature>
<sequence length="61" mass="6979">MKTDDKVYMTLIICVTIFSISIGVITGIIDFSKAKEKYEINNEIGTKYMINKFKLVEKLGE</sequence>